<reference evidence="6" key="1">
    <citation type="submission" date="2023-04" db="EMBL/GenBank/DDBJ databases">
        <title>Sphingomonas sp. MAHUQ-71 isolated from rice field.</title>
        <authorList>
            <person name="Huq M.A."/>
        </authorList>
    </citation>
    <scope>NUCLEOTIDE SEQUENCE</scope>
    <source>
        <strain evidence="6">MAHUQ-71</strain>
    </source>
</reference>
<feature type="signal peptide" evidence="4">
    <location>
        <begin position="1"/>
        <end position="18"/>
    </location>
</feature>
<name>A0ABT6N737_9SPHN</name>
<accession>A0ABT6N737</accession>
<sequence>MLKRALLACLSLALVAAASPRPVRVEIRTDIGPIVVEVDTRHAPVTAGNFLAYVDQHRFDQMTFYRAARADQRPKEGFVQGGTNNMMTRVLKPIRHEPTSVTGLHHVDGTLSMARDDPGTATGDFFIVVGDGRYLDATRKDLGYAAFGHVVSGMPLVRRMLAAKTYPGGWSKETAGQQMVKPVRILSARRVP</sequence>
<dbReference type="Proteomes" id="UP001160625">
    <property type="component" value="Unassembled WGS sequence"/>
</dbReference>
<dbReference type="PROSITE" id="PS50072">
    <property type="entry name" value="CSA_PPIASE_2"/>
    <property type="match status" value="1"/>
</dbReference>
<evidence type="ECO:0000313" key="6">
    <source>
        <dbReference type="EMBL" id="MDH7640929.1"/>
    </source>
</evidence>
<keyword evidence="2" id="KW-0697">Rotamase</keyword>
<evidence type="ECO:0000256" key="3">
    <source>
        <dbReference type="ARBA" id="ARBA00023235"/>
    </source>
</evidence>
<keyword evidence="4" id="KW-0732">Signal</keyword>
<dbReference type="RefSeq" id="WP_281046276.1">
    <property type="nucleotide sequence ID" value="NZ_JARYGZ010000005.1"/>
</dbReference>
<protein>
    <recommendedName>
        <fullName evidence="1">peptidylprolyl isomerase</fullName>
        <ecNumber evidence="1">5.2.1.8</ecNumber>
    </recommendedName>
</protein>
<dbReference type="InterPro" id="IPR044665">
    <property type="entry name" value="E_coli_cyclophilin_A-like"/>
</dbReference>
<dbReference type="EMBL" id="JARYGZ010000005">
    <property type="protein sequence ID" value="MDH7640929.1"/>
    <property type="molecule type" value="Genomic_DNA"/>
</dbReference>
<proteinExistence type="predicted"/>
<dbReference type="CDD" id="cd00317">
    <property type="entry name" value="cyclophilin"/>
    <property type="match status" value="1"/>
</dbReference>
<evidence type="ECO:0000256" key="2">
    <source>
        <dbReference type="ARBA" id="ARBA00023110"/>
    </source>
</evidence>
<keyword evidence="3 6" id="KW-0413">Isomerase</keyword>
<dbReference type="SUPFAM" id="SSF50891">
    <property type="entry name" value="Cyclophilin-like"/>
    <property type="match status" value="1"/>
</dbReference>
<organism evidence="6 7">
    <name type="scientific">Sphingomonas oryzagri</name>
    <dbReference type="NCBI Taxonomy" id="3042314"/>
    <lineage>
        <taxon>Bacteria</taxon>
        <taxon>Pseudomonadati</taxon>
        <taxon>Pseudomonadota</taxon>
        <taxon>Alphaproteobacteria</taxon>
        <taxon>Sphingomonadales</taxon>
        <taxon>Sphingomonadaceae</taxon>
        <taxon>Sphingomonas</taxon>
    </lineage>
</organism>
<evidence type="ECO:0000256" key="1">
    <source>
        <dbReference type="ARBA" id="ARBA00013194"/>
    </source>
</evidence>
<keyword evidence="7" id="KW-1185">Reference proteome</keyword>
<comment type="caution">
    <text evidence="6">The sequence shown here is derived from an EMBL/GenBank/DDBJ whole genome shotgun (WGS) entry which is preliminary data.</text>
</comment>
<dbReference type="Gene3D" id="2.40.100.10">
    <property type="entry name" value="Cyclophilin-like"/>
    <property type="match status" value="1"/>
</dbReference>
<evidence type="ECO:0000256" key="4">
    <source>
        <dbReference type="SAM" id="SignalP"/>
    </source>
</evidence>
<dbReference type="InterPro" id="IPR002130">
    <property type="entry name" value="Cyclophilin-type_PPIase_dom"/>
</dbReference>
<dbReference type="Pfam" id="PF00160">
    <property type="entry name" value="Pro_isomerase"/>
    <property type="match status" value="1"/>
</dbReference>
<dbReference type="InterPro" id="IPR029000">
    <property type="entry name" value="Cyclophilin-like_dom_sf"/>
</dbReference>
<evidence type="ECO:0000259" key="5">
    <source>
        <dbReference type="PROSITE" id="PS50072"/>
    </source>
</evidence>
<dbReference type="PANTHER" id="PTHR43246">
    <property type="entry name" value="PEPTIDYL-PROLYL CIS-TRANS ISOMERASE CYP38, CHLOROPLASTIC"/>
    <property type="match status" value="1"/>
</dbReference>
<gene>
    <name evidence="6" type="ORF">QGN17_19505</name>
</gene>
<dbReference type="EC" id="5.2.1.8" evidence="1"/>
<dbReference type="GO" id="GO:0003755">
    <property type="term" value="F:peptidyl-prolyl cis-trans isomerase activity"/>
    <property type="evidence" value="ECO:0007669"/>
    <property type="project" value="UniProtKB-EC"/>
</dbReference>
<evidence type="ECO:0000313" key="7">
    <source>
        <dbReference type="Proteomes" id="UP001160625"/>
    </source>
</evidence>
<feature type="chain" id="PRO_5046076366" description="peptidylprolyl isomerase" evidence="4">
    <location>
        <begin position="19"/>
        <end position="192"/>
    </location>
</feature>
<feature type="domain" description="PPIase cyclophilin-type" evidence="5">
    <location>
        <begin position="29"/>
        <end position="190"/>
    </location>
</feature>